<keyword evidence="1" id="KW-1133">Transmembrane helix</keyword>
<dbReference type="GO" id="GO:0016255">
    <property type="term" value="P:attachment of GPI anchor to protein"/>
    <property type="evidence" value="ECO:0007669"/>
    <property type="project" value="TreeGrafter"/>
</dbReference>
<feature type="transmembrane region" description="Helical" evidence="1">
    <location>
        <begin position="316"/>
        <end position="332"/>
    </location>
</feature>
<accession>A0A061IXS2</accession>
<dbReference type="EMBL" id="AUPL01005444">
    <property type="protein sequence ID" value="ESL06875.1"/>
    <property type="molecule type" value="Genomic_DNA"/>
</dbReference>
<dbReference type="AlphaFoldDB" id="A0A061IXS2"/>
<keyword evidence="3" id="KW-1185">Reference proteome</keyword>
<feature type="transmembrane region" description="Helical" evidence="1">
    <location>
        <begin position="368"/>
        <end position="391"/>
    </location>
</feature>
<dbReference type="VEuPathDB" id="TriTrypDB:TRSC58_05444"/>
<evidence type="ECO:0000313" key="3">
    <source>
        <dbReference type="Proteomes" id="UP000031737"/>
    </source>
</evidence>
<dbReference type="OrthoDB" id="270864at2759"/>
<proteinExistence type="predicted"/>
<dbReference type="Proteomes" id="UP000031737">
    <property type="component" value="Unassembled WGS sequence"/>
</dbReference>
<keyword evidence="1" id="KW-0812">Transmembrane</keyword>
<feature type="transmembrane region" description="Helical" evidence="1">
    <location>
        <begin position="17"/>
        <end position="35"/>
    </location>
</feature>
<reference evidence="2 3" key="1">
    <citation type="submission" date="2013-07" db="EMBL/GenBank/DDBJ databases">
        <authorList>
            <person name="Stoco P.H."/>
            <person name="Wagner G."/>
            <person name="Gerber A."/>
            <person name="Zaha A."/>
            <person name="Thompson C."/>
            <person name="Bartholomeu D.C."/>
            <person name="Luckemeyer D.D."/>
            <person name="Bahia D."/>
            <person name="Loreto E."/>
            <person name="Prestes E.B."/>
            <person name="Lima F.M."/>
            <person name="Rodrigues-Luiz G."/>
            <person name="Vallejo G.A."/>
            <person name="Filho J.F."/>
            <person name="Monteiro K.M."/>
            <person name="Tyler K.M."/>
            <person name="de Almeida L.G."/>
            <person name="Ortiz M.F."/>
            <person name="Siervo M.A."/>
            <person name="de Moraes M.H."/>
            <person name="Cunha O.L."/>
            <person name="Mendonca-Neto R."/>
            <person name="Silva R."/>
            <person name="Teixeira S.M."/>
            <person name="Murta S.M."/>
            <person name="Sincero T.C."/>
            <person name="Mendes T.A."/>
            <person name="Urmenyi T.P."/>
            <person name="Silva V.G."/>
            <person name="da Rocha W.D."/>
            <person name="Andersson B."/>
            <person name="Romanha A.J."/>
            <person name="Steindel M."/>
            <person name="de Vasconcelos A.T."/>
            <person name="Grisard E.C."/>
        </authorList>
    </citation>
    <scope>NUCLEOTIDE SEQUENCE [LARGE SCALE GENOMIC DNA]</scope>
    <source>
        <strain evidence="2 3">SC58</strain>
    </source>
</reference>
<organism evidence="2 3">
    <name type="scientific">Trypanosoma rangeli SC58</name>
    <dbReference type="NCBI Taxonomy" id="429131"/>
    <lineage>
        <taxon>Eukaryota</taxon>
        <taxon>Discoba</taxon>
        <taxon>Euglenozoa</taxon>
        <taxon>Kinetoplastea</taxon>
        <taxon>Metakinetoplastina</taxon>
        <taxon>Trypanosomatida</taxon>
        <taxon>Trypanosomatidae</taxon>
        <taxon>Trypanosoma</taxon>
        <taxon>Herpetosoma</taxon>
    </lineage>
</organism>
<feature type="transmembrane region" description="Helical" evidence="1">
    <location>
        <begin position="337"/>
        <end position="356"/>
    </location>
</feature>
<evidence type="ECO:0000313" key="2">
    <source>
        <dbReference type="EMBL" id="ESL06875.1"/>
    </source>
</evidence>
<dbReference type="PANTHER" id="PTHR13304:SF0">
    <property type="entry name" value="GLYCOSYLPHOSPHATIDYLINOSITOL ANCHOR ATTACHMENT 1 PROTEIN"/>
    <property type="match status" value="1"/>
</dbReference>
<dbReference type="GO" id="GO:0042765">
    <property type="term" value="C:GPI-anchor transamidase complex"/>
    <property type="evidence" value="ECO:0007669"/>
    <property type="project" value="InterPro"/>
</dbReference>
<gene>
    <name evidence="2" type="ORF">TRSC58_05444</name>
</gene>
<dbReference type="PANTHER" id="PTHR13304">
    <property type="entry name" value="GLYCOSYLPHOSPHATIDYLINOSITOL ANCHOR ATTACHMENT 1 PROTEIN"/>
    <property type="match status" value="1"/>
</dbReference>
<evidence type="ECO:0000256" key="1">
    <source>
        <dbReference type="SAM" id="Phobius"/>
    </source>
</evidence>
<sequence length="469" mass="51756">MLRDRVARVIGHHAANAAPFLLLAGLLLIVALPAVKPRNNFVDESAINIGRIPILVTSSDVTHRDATIHQYHRVVRGHRSVGSETIAVYVNAAEKSSVILANLIILALQRRENMACDTHIYFVNESASHWPIPDSFVRAALFINVSSLNTHNLCFGVYGKNGMQPNQDLLNVAVSIAHEWFLHVDLLCQNPHSPYSATRSKYEHYFAALQTALIAPQRPQPWYSFRTHGISLLAIGTDKSNGLYDASVAYRVAALHDQLIGTLSYLDERFHHSTSVWVPLSATEYVEYDIAQFGIILLVASLLSVGYSIYEVEGLSLSPHVALILVAPFLALNATKLFGSWGMVLCSGLCVIAWSACRWDLSWLTVNAVMLCLLIILQPGAGLLVGSGVSVQLAFLHVKYQKLLTLLLGALASWAVFYLCVGVLNIQHDDMDTIGGVYLFFFVYPNALWVSSRLARCVLSLLRPQWISA</sequence>
<comment type="caution">
    <text evidence="2">The sequence shown here is derived from an EMBL/GenBank/DDBJ whole genome shotgun (WGS) entry which is preliminary data.</text>
</comment>
<feature type="transmembrane region" description="Helical" evidence="1">
    <location>
        <begin position="436"/>
        <end position="455"/>
    </location>
</feature>
<feature type="transmembrane region" description="Helical" evidence="1">
    <location>
        <begin position="403"/>
        <end position="424"/>
    </location>
</feature>
<name>A0A061IXS2_TRYRA</name>
<feature type="transmembrane region" description="Helical" evidence="1">
    <location>
        <begin position="290"/>
        <end position="310"/>
    </location>
</feature>
<protein>
    <submittedName>
        <fullName evidence="2">GPI transamidase component GAA1</fullName>
    </submittedName>
</protein>
<keyword evidence="1" id="KW-0472">Membrane</keyword>
<dbReference type="InterPro" id="IPR007246">
    <property type="entry name" value="Gaa1"/>
</dbReference>